<comment type="caution">
    <text evidence="2">The sequence shown here is derived from an EMBL/GenBank/DDBJ whole genome shotgun (WGS) entry which is preliminary data.</text>
</comment>
<proteinExistence type="predicted"/>
<evidence type="ECO:0000313" key="2">
    <source>
        <dbReference type="EMBL" id="KAK6541761.1"/>
    </source>
</evidence>
<feature type="compositionally biased region" description="Polar residues" evidence="1">
    <location>
        <begin position="58"/>
        <end position="70"/>
    </location>
</feature>
<protein>
    <submittedName>
        <fullName evidence="2">Uncharacterized protein</fullName>
    </submittedName>
</protein>
<evidence type="ECO:0000256" key="1">
    <source>
        <dbReference type="SAM" id="MobiDB-lite"/>
    </source>
</evidence>
<dbReference type="EMBL" id="JAVHJO010000003">
    <property type="protein sequence ID" value="KAK6541761.1"/>
    <property type="molecule type" value="Genomic_DNA"/>
</dbReference>
<feature type="compositionally biased region" description="Basic and acidic residues" evidence="1">
    <location>
        <begin position="99"/>
        <end position="110"/>
    </location>
</feature>
<dbReference type="AlphaFoldDB" id="A0AAV9XJR0"/>
<dbReference type="Proteomes" id="UP001365542">
    <property type="component" value="Unassembled WGS sequence"/>
</dbReference>
<accession>A0AAV9XJR0</accession>
<gene>
    <name evidence="2" type="ORF">TWF694_007548</name>
</gene>
<sequence length="156" mass="17618">MPSTTSNIITTTLLTLVCAAVLFLSYRHAIRPILSRYNIPLQSLPSILSSRSRGWMDSSYQRLNPDNNSIDSDDEEAYGDDEHPNANAASRPRGNNRRLSRDLEEGFRDSDSDEERDERLGGNIRRSKNGNLRELPPTPVDDEPLDRFPTTSIRST</sequence>
<name>A0AAV9XJR0_9PEZI</name>
<keyword evidence="3" id="KW-1185">Reference proteome</keyword>
<evidence type="ECO:0000313" key="3">
    <source>
        <dbReference type="Proteomes" id="UP001365542"/>
    </source>
</evidence>
<feature type="region of interest" description="Disordered" evidence="1">
    <location>
        <begin position="57"/>
        <end position="156"/>
    </location>
</feature>
<reference evidence="2 3" key="1">
    <citation type="submission" date="2019-10" db="EMBL/GenBank/DDBJ databases">
        <authorList>
            <person name="Palmer J.M."/>
        </authorList>
    </citation>
    <scope>NUCLEOTIDE SEQUENCE [LARGE SCALE GENOMIC DNA]</scope>
    <source>
        <strain evidence="2 3">TWF694</strain>
    </source>
</reference>
<organism evidence="2 3">
    <name type="scientific">Orbilia ellipsospora</name>
    <dbReference type="NCBI Taxonomy" id="2528407"/>
    <lineage>
        <taxon>Eukaryota</taxon>
        <taxon>Fungi</taxon>
        <taxon>Dikarya</taxon>
        <taxon>Ascomycota</taxon>
        <taxon>Pezizomycotina</taxon>
        <taxon>Orbiliomycetes</taxon>
        <taxon>Orbiliales</taxon>
        <taxon>Orbiliaceae</taxon>
        <taxon>Orbilia</taxon>
    </lineage>
</organism>